<dbReference type="SUPFAM" id="SSF53850">
    <property type="entry name" value="Periplasmic binding protein-like II"/>
    <property type="match status" value="1"/>
</dbReference>
<name>A0A1N7SK57_9BURK</name>
<keyword evidence="5" id="KW-1185">Reference proteome</keyword>
<reference evidence="4" key="1">
    <citation type="submission" date="2016-12" db="EMBL/GenBank/DDBJ databases">
        <authorList>
            <person name="Moulin L."/>
        </authorList>
    </citation>
    <scope>NUCLEOTIDE SEQUENCE [LARGE SCALE GENOMIC DNA]</scope>
    <source>
        <strain evidence="4">STM 7183</strain>
    </source>
</reference>
<dbReference type="Gene3D" id="3.40.190.10">
    <property type="entry name" value="Periplasmic binding protein-like II"/>
    <property type="match status" value="2"/>
</dbReference>
<dbReference type="AlphaFoldDB" id="A0A1N7SK57"/>
<dbReference type="EMBL" id="CYGY02000060">
    <property type="protein sequence ID" value="SIT47791.1"/>
    <property type="molecule type" value="Genomic_DNA"/>
</dbReference>
<feature type="chain" id="PRO_5012907686" evidence="2">
    <location>
        <begin position="28"/>
        <end position="406"/>
    </location>
</feature>
<evidence type="ECO:0000313" key="5">
    <source>
        <dbReference type="Proteomes" id="UP000195569"/>
    </source>
</evidence>
<evidence type="ECO:0000313" key="4">
    <source>
        <dbReference type="EMBL" id="SIT47791.1"/>
    </source>
</evidence>
<evidence type="ECO:0000259" key="3">
    <source>
        <dbReference type="Pfam" id="PF12849"/>
    </source>
</evidence>
<organism evidence="4 5">
    <name type="scientific">Paraburkholderia piptadeniae</name>
    <dbReference type="NCBI Taxonomy" id="1701573"/>
    <lineage>
        <taxon>Bacteria</taxon>
        <taxon>Pseudomonadati</taxon>
        <taxon>Pseudomonadota</taxon>
        <taxon>Betaproteobacteria</taxon>
        <taxon>Burkholderiales</taxon>
        <taxon>Burkholderiaceae</taxon>
        <taxon>Paraburkholderia</taxon>
    </lineage>
</organism>
<dbReference type="RefSeq" id="WP_143811067.1">
    <property type="nucleotide sequence ID" value="NZ_CYGY02000060.1"/>
</dbReference>
<dbReference type="PANTHER" id="PTHR30570:SF6">
    <property type="entry name" value="PHOSPHATE-BINDING PROTEIN PSTS"/>
    <property type="match status" value="1"/>
</dbReference>
<comment type="caution">
    <text evidence="4">The sequence shown here is derived from an EMBL/GenBank/DDBJ whole genome shotgun (WGS) entry which is preliminary data.</text>
</comment>
<dbReference type="PANTHER" id="PTHR30570">
    <property type="entry name" value="PERIPLASMIC PHOSPHATE BINDING COMPONENT OF PHOSPHATE ABC TRANSPORTER"/>
    <property type="match status" value="1"/>
</dbReference>
<dbReference type="InterPro" id="IPR024370">
    <property type="entry name" value="PBP_domain"/>
</dbReference>
<dbReference type="OrthoDB" id="4008270at2"/>
<proteinExistence type="predicted"/>
<evidence type="ECO:0000256" key="2">
    <source>
        <dbReference type="SAM" id="SignalP"/>
    </source>
</evidence>
<accession>A0A1N7SK57</accession>
<dbReference type="Proteomes" id="UP000195569">
    <property type="component" value="Unassembled WGS sequence"/>
</dbReference>
<dbReference type="InterPro" id="IPR050811">
    <property type="entry name" value="Phosphate_ABC_transporter"/>
</dbReference>
<gene>
    <name evidence="4" type="ORF">BN2476_600014</name>
</gene>
<feature type="signal peptide" evidence="2">
    <location>
        <begin position="1"/>
        <end position="27"/>
    </location>
</feature>
<keyword evidence="1 2" id="KW-0732">Signal</keyword>
<evidence type="ECO:0000256" key="1">
    <source>
        <dbReference type="ARBA" id="ARBA00022729"/>
    </source>
</evidence>
<feature type="domain" description="PBP" evidence="3">
    <location>
        <begin position="180"/>
        <end position="379"/>
    </location>
</feature>
<protein>
    <submittedName>
        <fullName evidence="4">Phosphate ABC transporter substrate-binding protein</fullName>
    </submittedName>
</protein>
<sequence length="406" mass="44891">MKRRSVLAGLCSAPLAAATLASRTAWATDVASPTTDAAALSKARATGTKKRAVRKFYQPQFDLSGLPEYTPARQVTGTIRQWGNNYIQDSPLVDVWEQAFRKFHPAIRFEDNLSSSSVAFPGLIAGVADLAPMGRQALWDELKGFEREGAEGGAGGSAAVDIVEIIMATGSYDVRGWTFALGVFVHQDNPLTRLTFEQLDGIFGAERAGGWEGLTWRPDFARGPEKNIRTWGQLGLTGEWADKPINVYGYNFKYHFADEIDKKVLKGSGKWNETLRMYSNMAGQKSDGTLTGGGELMMNDLSKDRYGIAYTGIPFKTPQTKVLALAGKTDGPYIDLTLQTVQARQYPLTRDVYYYLKREKGKPTDPKVKEFLRYVLSREGQTAVERDGKYLPLTAEAAREQLAKLD</sequence>
<dbReference type="Pfam" id="PF12849">
    <property type="entry name" value="PBP_like_2"/>
    <property type="match status" value="1"/>
</dbReference>